<name>A0A1E3UGG2_9FIRM</name>
<proteinExistence type="predicted"/>
<accession>A0A1E3UGG2</accession>
<dbReference type="AlphaFoldDB" id="A0A1E3UGG2"/>
<dbReference type="Proteomes" id="UP000094271">
    <property type="component" value="Unassembled WGS sequence"/>
</dbReference>
<evidence type="ECO:0008006" key="3">
    <source>
        <dbReference type="Google" id="ProtNLM"/>
    </source>
</evidence>
<reference evidence="1 2" key="1">
    <citation type="submission" date="2016-08" db="EMBL/GenBank/DDBJ databases">
        <authorList>
            <person name="Seilhamer J.J."/>
        </authorList>
    </citation>
    <scope>NUCLEOTIDE SEQUENCE [LARGE SCALE GENOMIC DNA]</scope>
    <source>
        <strain evidence="1 2">NML150140-1</strain>
    </source>
</reference>
<dbReference type="Pfam" id="PF11985">
    <property type="entry name" value="Phage_Mu_Gp27"/>
    <property type="match status" value="1"/>
</dbReference>
<dbReference type="RefSeq" id="WP_069431717.1">
    <property type="nucleotide sequence ID" value="NZ_MEHA01000011.1"/>
</dbReference>
<evidence type="ECO:0000313" key="1">
    <source>
        <dbReference type="EMBL" id="ODR50341.1"/>
    </source>
</evidence>
<evidence type="ECO:0000313" key="2">
    <source>
        <dbReference type="Proteomes" id="UP000094271"/>
    </source>
</evidence>
<comment type="caution">
    <text evidence="1">The sequence shown here is derived from an EMBL/GenBank/DDBJ whole genome shotgun (WGS) entry which is preliminary data.</text>
</comment>
<dbReference type="EMBL" id="MEHA01000011">
    <property type="protein sequence ID" value="ODR50341.1"/>
    <property type="molecule type" value="Genomic_DNA"/>
</dbReference>
<dbReference type="InterPro" id="IPR021874">
    <property type="entry name" value="Phage_Mu_Gp27"/>
</dbReference>
<sequence>MGKQRSKKRITSKIDELPEQLRLQVDLMLADTSNTYVEISQFLKTAGYEISKSSICRYAARTNTAMQRLKEAQLQTDKLVSVIRENPEADYTEAAIMMTMNGLVNRMATAEEEFDLMPLDKAGRLIASLSRTKVYKDRVRQDMRRKADIAFEEMEAEILKVIKQDPESTEKLKEILSKAKERMVQEE</sequence>
<dbReference type="OrthoDB" id="31787at2"/>
<gene>
    <name evidence="1" type="ORF">BEI59_15910</name>
</gene>
<protein>
    <recommendedName>
        <fullName evidence="3">DUF3486 family protein</fullName>
    </recommendedName>
</protein>
<organism evidence="1 2">
    <name type="scientific">Eisenbergiella tayi</name>
    <dbReference type="NCBI Taxonomy" id="1432052"/>
    <lineage>
        <taxon>Bacteria</taxon>
        <taxon>Bacillati</taxon>
        <taxon>Bacillota</taxon>
        <taxon>Clostridia</taxon>
        <taxon>Lachnospirales</taxon>
        <taxon>Lachnospiraceae</taxon>
        <taxon>Eisenbergiella</taxon>
    </lineage>
</organism>